<evidence type="ECO:0000256" key="1">
    <source>
        <dbReference type="ARBA" id="ARBA00022527"/>
    </source>
</evidence>
<dbReference type="EMBL" id="FXBB01000006">
    <property type="protein sequence ID" value="SMG19512.1"/>
    <property type="molecule type" value="Genomic_DNA"/>
</dbReference>
<name>A0A1X7IWR6_9BACT</name>
<dbReference type="InterPro" id="IPR003594">
    <property type="entry name" value="HATPase_dom"/>
</dbReference>
<evidence type="ECO:0000313" key="3">
    <source>
        <dbReference type="EMBL" id="SMG19512.1"/>
    </source>
</evidence>
<keyword evidence="3" id="KW-0418">Kinase</keyword>
<sequence length="134" mass="15114">MVSCSQFFEADLSHLEDLRAFLCTQIEGLLSGNKVGYLDLAVEEVFVNICTYAYKVPPGRVEVTFTDDLDRVSVQFCDDGVPFDPLAHVEPDVRGSMDDRPQGGLGILLVRRVMDEVHYSREKGYNRLVLSLRK</sequence>
<dbReference type="GO" id="GO:0004674">
    <property type="term" value="F:protein serine/threonine kinase activity"/>
    <property type="evidence" value="ECO:0007669"/>
    <property type="project" value="UniProtKB-KW"/>
</dbReference>
<protein>
    <submittedName>
        <fullName evidence="3">Anti-sigma regulatory factor (Ser/Thr protein kinase)</fullName>
    </submittedName>
</protein>
<dbReference type="RefSeq" id="WP_085544015.1">
    <property type="nucleotide sequence ID" value="NZ_FXBB01000006.1"/>
</dbReference>
<evidence type="ECO:0000259" key="2">
    <source>
        <dbReference type="Pfam" id="PF13581"/>
    </source>
</evidence>
<dbReference type="InterPro" id="IPR036890">
    <property type="entry name" value="HATPase_C_sf"/>
</dbReference>
<dbReference type="Pfam" id="PF13581">
    <property type="entry name" value="HATPase_c_2"/>
    <property type="match status" value="1"/>
</dbReference>
<dbReference type="PANTHER" id="PTHR35526">
    <property type="entry name" value="ANTI-SIGMA-F FACTOR RSBW-RELATED"/>
    <property type="match status" value="1"/>
</dbReference>
<evidence type="ECO:0000313" key="4">
    <source>
        <dbReference type="Proteomes" id="UP000193355"/>
    </source>
</evidence>
<dbReference type="InterPro" id="IPR050267">
    <property type="entry name" value="Anti-sigma-factor_SerPK"/>
</dbReference>
<gene>
    <name evidence="3" type="ORF">SAMN06275492_10614</name>
</gene>
<dbReference type="STRING" id="561720.SAMN06275492_10614"/>
<dbReference type="PANTHER" id="PTHR35526:SF6">
    <property type="entry name" value="SLR1861 PROTEIN"/>
    <property type="match status" value="1"/>
</dbReference>
<dbReference type="Proteomes" id="UP000193355">
    <property type="component" value="Unassembled WGS sequence"/>
</dbReference>
<dbReference type="CDD" id="cd16936">
    <property type="entry name" value="HATPase_RsbW-like"/>
    <property type="match status" value="1"/>
</dbReference>
<feature type="domain" description="Histidine kinase/HSP90-like ATPase" evidence="2">
    <location>
        <begin position="8"/>
        <end position="131"/>
    </location>
</feature>
<accession>A0A1X7IWR6</accession>
<keyword evidence="1" id="KW-0723">Serine/threonine-protein kinase</keyword>
<proteinExistence type="predicted"/>
<dbReference type="SUPFAM" id="SSF55874">
    <property type="entry name" value="ATPase domain of HSP90 chaperone/DNA topoisomerase II/histidine kinase"/>
    <property type="match status" value="1"/>
</dbReference>
<dbReference type="Gene3D" id="3.30.565.10">
    <property type="entry name" value="Histidine kinase-like ATPase, C-terminal domain"/>
    <property type="match status" value="1"/>
</dbReference>
<reference evidence="4" key="1">
    <citation type="submission" date="2017-04" db="EMBL/GenBank/DDBJ databases">
        <authorList>
            <person name="Varghese N."/>
            <person name="Submissions S."/>
        </authorList>
    </citation>
    <scope>NUCLEOTIDE SEQUENCE [LARGE SCALE GENOMIC DNA]</scope>
    <source>
        <strain evidence="4">USBA 82</strain>
    </source>
</reference>
<keyword evidence="3" id="KW-0808">Transferase</keyword>
<dbReference type="AlphaFoldDB" id="A0A1X7IWR6"/>
<keyword evidence="4" id="KW-1185">Reference proteome</keyword>
<dbReference type="OrthoDB" id="9792240at2"/>
<organism evidence="3 4">
    <name type="scientific">Dethiosulfovibrio salsuginis</name>
    <dbReference type="NCBI Taxonomy" id="561720"/>
    <lineage>
        <taxon>Bacteria</taxon>
        <taxon>Thermotogati</taxon>
        <taxon>Synergistota</taxon>
        <taxon>Synergistia</taxon>
        <taxon>Synergistales</taxon>
        <taxon>Dethiosulfovibrionaceae</taxon>
        <taxon>Dethiosulfovibrio</taxon>
    </lineage>
</organism>